<keyword evidence="11" id="KW-1185">Reference proteome</keyword>
<dbReference type="HOGENOM" id="CLU_056184_1_0_4"/>
<name>A0A0E3V0H2_9BURK</name>
<evidence type="ECO:0000313" key="10">
    <source>
        <dbReference type="EMBL" id="AKD24578.1"/>
    </source>
</evidence>
<dbReference type="KEGG" id="pdq:CL55_00002450"/>
<evidence type="ECO:0000256" key="8">
    <source>
        <dbReference type="ARBA" id="ARBA00049417"/>
    </source>
</evidence>
<feature type="domain" description="Calcineurin-like phosphoesterase" evidence="9">
    <location>
        <begin position="3"/>
        <end position="163"/>
    </location>
</feature>
<dbReference type="NCBIfam" id="TIGR00668">
    <property type="entry name" value="apaH"/>
    <property type="match status" value="1"/>
</dbReference>
<dbReference type="CDD" id="cd07422">
    <property type="entry name" value="MPP_ApaH"/>
    <property type="match status" value="1"/>
</dbReference>
<evidence type="ECO:0000256" key="2">
    <source>
        <dbReference type="ARBA" id="ARBA00005419"/>
    </source>
</evidence>
<comment type="function">
    <text evidence="1">Hydrolyzes diadenosine 5',5'''-P1,P4-tetraphosphate to yield ADP.</text>
</comment>
<dbReference type="EMBL" id="CP007501">
    <property type="protein sequence ID" value="AKD24578.1"/>
    <property type="molecule type" value="Genomic_DNA"/>
</dbReference>
<dbReference type="OrthoDB" id="9807890at2"/>
<dbReference type="NCBIfam" id="NF001204">
    <property type="entry name" value="PRK00166.1"/>
    <property type="match status" value="1"/>
</dbReference>
<evidence type="ECO:0000313" key="11">
    <source>
        <dbReference type="Proteomes" id="UP000061135"/>
    </source>
</evidence>
<dbReference type="InterPro" id="IPR029052">
    <property type="entry name" value="Metallo-depent_PP-like"/>
</dbReference>
<sequence length="279" mass="31495">MSKIYAVGDIQGCAPSLKALVKKLPAQSKMIFLGDLVNRGPDSLGTLRYLKKLQEDKRIECILGNHDLHLLAVDAGIRKTKGLDTVQPILNAPDRAELMNWLRHRPMALSNGKVLTVHAGVLPQWDLQQTIECAQEVEKALRKKSYKDFLMNMYGNTPNKWSNSLKGYERLRVITNALTRIRFCTPTGTMEFESKEGFEDGPKGYVPWFKTPKRKTQDALIYFGHWSTLGLLQHRNVIGLDTGCVWGGKLTAMEVPESGKPSKDLKFIQVDGYDHPLRM</sequence>
<dbReference type="InterPro" id="IPR004617">
    <property type="entry name" value="ApaH"/>
</dbReference>
<dbReference type="InterPro" id="IPR004843">
    <property type="entry name" value="Calcineurin-like_PHP"/>
</dbReference>
<evidence type="ECO:0000256" key="5">
    <source>
        <dbReference type="ARBA" id="ARBA00031248"/>
    </source>
</evidence>
<evidence type="ECO:0000256" key="3">
    <source>
        <dbReference type="ARBA" id="ARBA00012506"/>
    </source>
</evidence>
<comment type="similarity">
    <text evidence="2">Belongs to the Ap4A hydrolase family.</text>
</comment>
<dbReference type="PATRIC" id="fig|576611.7.peg.247"/>
<dbReference type="GO" id="GO:0008803">
    <property type="term" value="F:bis(5'-nucleosyl)-tetraphosphatase (symmetrical) activity"/>
    <property type="evidence" value="ECO:0007669"/>
    <property type="project" value="UniProtKB-EC"/>
</dbReference>
<dbReference type="Gene3D" id="3.60.21.10">
    <property type="match status" value="1"/>
</dbReference>
<dbReference type="PANTHER" id="PTHR40942:SF4">
    <property type="entry name" value="CYTOCHROME C5"/>
    <property type="match status" value="1"/>
</dbReference>
<evidence type="ECO:0000256" key="6">
    <source>
        <dbReference type="ARBA" id="ARBA00032248"/>
    </source>
</evidence>
<dbReference type="Pfam" id="PF00149">
    <property type="entry name" value="Metallophos"/>
    <property type="match status" value="1"/>
</dbReference>
<dbReference type="PANTHER" id="PTHR40942">
    <property type="match status" value="1"/>
</dbReference>
<dbReference type="RefSeq" id="WP_046329523.1">
    <property type="nucleotide sequence ID" value="NZ_CP007501.1"/>
</dbReference>
<accession>A0A0E3V0H2</accession>
<evidence type="ECO:0000256" key="1">
    <source>
        <dbReference type="ARBA" id="ARBA00003413"/>
    </source>
</evidence>
<reference evidence="10 11" key="1">
    <citation type="submission" date="2014-03" db="EMBL/GenBank/DDBJ databases">
        <title>Genome of Polynucleobacter strain MWH-MoK4.</title>
        <authorList>
            <person name="Hahn M.W."/>
        </authorList>
    </citation>
    <scope>NUCLEOTIDE SEQUENCE [LARGE SCALE GENOMIC DNA]</scope>
    <source>
        <strain evidence="10 11">MWH-MoK4</strain>
    </source>
</reference>
<dbReference type="EC" id="3.6.1.41" evidence="3"/>
<dbReference type="STRING" id="1835254.CL55_00002450"/>
<comment type="catalytic activity">
    <reaction evidence="8">
        <text>P(1),P(4)-bis(5'-adenosyl) tetraphosphate + H2O = 2 ADP + 2 H(+)</text>
        <dbReference type="Rhea" id="RHEA:24252"/>
        <dbReference type="ChEBI" id="CHEBI:15377"/>
        <dbReference type="ChEBI" id="CHEBI:15378"/>
        <dbReference type="ChEBI" id="CHEBI:58141"/>
        <dbReference type="ChEBI" id="CHEBI:456216"/>
        <dbReference type="EC" id="3.6.1.41"/>
    </reaction>
</comment>
<evidence type="ECO:0000256" key="4">
    <source>
        <dbReference type="ARBA" id="ARBA00022801"/>
    </source>
</evidence>
<protein>
    <recommendedName>
        <fullName evidence="3">bis(5'-nucleosyl)-tetraphosphatase (symmetrical)</fullName>
        <ecNumber evidence="3">3.6.1.41</ecNumber>
    </recommendedName>
    <alternativeName>
        <fullName evidence="6">Ap4A hydrolase</fullName>
    </alternativeName>
    <alternativeName>
        <fullName evidence="5">Diadenosine 5',5'''-P1,P4-tetraphosphate pyrophosphohydrolase</fullName>
    </alternativeName>
    <alternativeName>
        <fullName evidence="7">Diadenosine tetraphosphatase</fullName>
    </alternativeName>
</protein>
<organism evidence="10 11">
    <name type="scientific">Polynucleobacter duraquae</name>
    <dbReference type="NCBI Taxonomy" id="1835254"/>
    <lineage>
        <taxon>Bacteria</taxon>
        <taxon>Pseudomonadati</taxon>
        <taxon>Pseudomonadota</taxon>
        <taxon>Betaproteobacteria</taxon>
        <taxon>Burkholderiales</taxon>
        <taxon>Burkholderiaceae</taxon>
        <taxon>Polynucleobacter</taxon>
    </lineage>
</organism>
<gene>
    <name evidence="10" type="ORF">CL55_00002450</name>
</gene>
<dbReference type="SUPFAM" id="SSF56300">
    <property type="entry name" value="Metallo-dependent phosphatases"/>
    <property type="match status" value="1"/>
</dbReference>
<evidence type="ECO:0000256" key="7">
    <source>
        <dbReference type="ARBA" id="ARBA00033210"/>
    </source>
</evidence>
<proteinExistence type="inferred from homology"/>
<dbReference type="PIRSF" id="PIRSF000903">
    <property type="entry name" value="B5n-ttraPtase_sm"/>
    <property type="match status" value="1"/>
</dbReference>
<dbReference type="Proteomes" id="UP000061135">
    <property type="component" value="Chromosome"/>
</dbReference>
<dbReference type="AlphaFoldDB" id="A0A0E3V0H2"/>
<keyword evidence="4 10" id="KW-0378">Hydrolase</keyword>
<evidence type="ECO:0000259" key="9">
    <source>
        <dbReference type="Pfam" id="PF00149"/>
    </source>
</evidence>